<accession>A0A9W9VXA2</accession>
<gene>
    <name evidence="2" type="ORF">N7509_006597</name>
</gene>
<keyword evidence="1" id="KW-0812">Transmembrane</keyword>
<feature type="transmembrane region" description="Helical" evidence="1">
    <location>
        <begin position="12"/>
        <end position="41"/>
    </location>
</feature>
<sequence>MRLVRPVILPAMLGVGAGLVACLVGFCVGHIIMSVSVRLGLCKKRSNRQSSSRSIPACLEEGILSEKAQLMVPEIHITQPGV</sequence>
<protein>
    <submittedName>
        <fullName evidence="2">Uncharacterized protein</fullName>
    </submittedName>
</protein>
<keyword evidence="3" id="KW-1185">Reference proteome</keyword>
<dbReference type="AlphaFoldDB" id="A0A9W9VXA2"/>
<evidence type="ECO:0000313" key="3">
    <source>
        <dbReference type="Proteomes" id="UP001147747"/>
    </source>
</evidence>
<organism evidence="2 3">
    <name type="scientific">Penicillium cosmopolitanum</name>
    <dbReference type="NCBI Taxonomy" id="1131564"/>
    <lineage>
        <taxon>Eukaryota</taxon>
        <taxon>Fungi</taxon>
        <taxon>Dikarya</taxon>
        <taxon>Ascomycota</taxon>
        <taxon>Pezizomycotina</taxon>
        <taxon>Eurotiomycetes</taxon>
        <taxon>Eurotiomycetidae</taxon>
        <taxon>Eurotiales</taxon>
        <taxon>Aspergillaceae</taxon>
        <taxon>Penicillium</taxon>
    </lineage>
</organism>
<evidence type="ECO:0000313" key="2">
    <source>
        <dbReference type="EMBL" id="KAJ5391107.1"/>
    </source>
</evidence>
<dbReference type="Proteomes" id="UP001147747">
    <property type="component" value="Unassembled WGS sequence"/>
</dbReference>
<evidence type="ECO:0000256" key="1">
    <source>
        <dbReference type="SAM" id="Phobius"/>
    </source>
</evidence>
<dbReference type="RefSeq" id="XP_056486785.1">
    <property type="nucleotide sequence ID" value="XM_056631234.1"/>
</dbReference>
<name>A0A9W9VXA2_9EURO</name>
<dbReference type="PROSITE" id="PS51257">
    <property type="entry name" value="PROKAR_LIPOPROTEIN"/>
    <property type="match status" value="1"/>
</dbReference>
<comment type="caution">
    <text evidence="2">The sequence shown here is derived from an EMBL/GenBank/DDBJ whole genome shotgun (WGS) entry which is preliminary data.</text>
</comment>
<dbReference type="GeneID" id="81370214"/>
<dbReference type="EMBL" id="JAPZBU010000008">
    <property type="protein sequence ID" value="KAJ5391107.1"/>
    <property type="molecule type" value="Genomic_DNA"/>
</dbReference>
<reference evidence="2" key="2">
    <citation type="journal article" date="2023" name="IMA Fungus">
        <title>Comparative genomic study of the Penicillium genus elucidates a diverse pangenome and 15 lateral gene transfer events.</title>
        <authorList>
            <person name="Petersen C."/>
            <person name="Sorensen T."/>
            <person name="Nielsen M.R."/>
            <person name="Sondergaard T.E."/>
            <person name="Sorensen J.L."/>
            <person name="Fitzpatrick D.A."/>
            <person name="Frisvad J.C."/>
            <person name="Nielsen K.L."/>
        </authorList>
    </citation>
    <scope>NUCLEOTIDE SEQUENCE</scope>
    <source>
        <strain evidence="2">IBT 29677</strain>
    </source>
</reference>
<keyword evidence="1" id="KW-0472">Membrane</keyword>
<keyword evidence="1" id="KW-1133">Transmembrane helix</keyword>
<proteinExistence type="predicted"/>
<reference evidence="2" key="1">
    <citation type="submission" date="2022-12" db="EMBL/GenBank/DDBJ databases">
        <authorList>
            <person name="Petersen C."/>
        </authorList>
    </citation>
    <scope>NUCLEOTIDE SEQUENCE</scope>
    <source>
        <strain evidence="2">IBT 29677</strain>
    </source>
</reference>